<gene>
    <name evidence="3" type="ORF">QO014_001948</name>
</gene>
<dbReference type="RefSeq" id="WP_266348476.1">
    <property type="nucleotide sequence ID" value="NZ_JAPKNG010000002.1"/>
</dbReference>
<feature type="transmembrane region" description="Helical" evidence="1">
    <location>
        <begin position="129"/>
        <end position="150"/>
    </location>
</feature>
<evidence type="ECO:0000313" key="3">
    <source>
        <dbReference type="EMBL" id="MDQ0437563.1"/>
    </source>
</evidence>
<evidence type="ECO:0000256" key="1">
    <source>
        <dbReference type="SAM" id="Phobius"/>
    </source>
</evidence>
<feature type="transmembrane region" description="Helical" evidence="1">
    <location>
        <begin position="162"/>
        <end position="181"/>
    </location>
</feature>
<organism evidence="3 4">
    <name type="scientific">Kaistia dalseonensis</name>
    <dbReference type="NCBI Taxonomy" id="410840"/>
    <lineage>
        <taxon>Bacteria</taxon>
        <taxon>Pseudomonadati</taxon>
        <taxon>Pseudomonadota</taxon>
        <taxon>Alphaproteobacteria</taxon>
        <taxon>Hyphomicrobiales</taxon>
        <taxon>Kaistiaceae</taxon>
        <taxon>Kaistia</taxon>
    </lineage>
</organism>
<dbReference type="Proteomes" id="UP001241603">
    <property type="component" value="Unassembled WGS sequence"/>
</dbReference>
<dbReference type="PANTHER" id="PTHR42709:SF2">
    <property type="entry name" value="INNER MEMBRANE PROTEIN YOHD"/>
    <property type="match status" value="1"/>
</dbReference>
<proteinExistence type="predicted"/>
<dbReference type="PANTHER" id="PTHR42709">
    <property type="entry name" value="ALKALINE PHOSPHATASE LIKE PROTEIN"/>
    <property type="match status" value="1"/>
</dbReference>
<name>A0ABU0H6Q8_9HYPH</name>
<dbReference type="InterPro" id="IPR032816">
    <property type="entry name" value="VTT_dom"/>
</dbReference>
<feature type="domain" description="VTT" evidence="2">
    <location>
        <begin position="24"/>
        <end position="144"/>
    </location>
</feature>
<feature type="transmembrane region" description="Helical" evidence="1">
    <location>
        <begin position="94"/>
        <end position="117"/>
    </location>
</feature>
<keyword evidence="1" id="KW-0472">Membrane</keyword>
<dbReference type="Pfam" id="PF09335">
    <property type="entry name" value="VTT_dom"/>
    <property type="match status" value="1"/>
</dbReference>
<evidence type="ECO:0000259" key="2">
    <source>
        <dbReference type="Pfam" id="PF09335"/>
    </source>
</evidence>
<dbReference type="InterPro" id="IPR051311">
    <property type="entry name" value="DedA_domain"/>
</dbReference>
<keyword evidence="4" id="KW-1185">Reference proteome</keyword>
<feature type="transmembrane region" description="Helical" evidence="1">
    <location>
        <begin position="7"/>
        <end position="31"/>
    </location>
</feature>
<dbReference type="EMBL" id="JAUSVO010000002">
    <property type="protein sequence ID" value="MDQ0437563.1"/>
    <property type="molecule type" value="Genomic_DNA"/>
</dbReference>
<keyword evidence="1" id="KW-0812">Transmembrane</keyword>
<reference evidence="3 4" key="1">
    <citation type="submission" date="2023-07" db="EMBL/GenBank/DDBJ databases">
        <title>Genomic Encyclopedia of Type Strains, Phase IV (KMG-IV): sequencing the most valuable type-strain genomes for metagenomic binning, comparative biology and taxonomic classification.</title>
        <authorList>
            <person name="Goeker M."/>
        </authorList>
    </citation>
    <scope>NUCLEOTIDE SEQUENCE [LARGE SCALE GENOMIC DNA]</scope>
    <source>
        <strain evidence="3 4">B6-8</strain>
    </source>
</reference>
<protein>
    <submittedName>
        <fullName evidence="3">Membrane protein DedA with SNARE-associated domain</fullName>
    </submittedName>
</protein>
<accession>A0ABU0H6Q8</accession>
<evidence type="ECO:0000313" key="4">
    <source>
        <dbReference type="Proteomes" id="UP001241603"/>
    </source>
</evidence>
<feature type="transmembrane region" description="Helical" evidence="1">
    <location>
        <begin position="43"/>
        <end position="64"/>
    </location>
</feature>
<sequence>MHWIEGFLATYGLIVVYFGVIIEGDSVLIAAGFLAHQGVMDPYGVFLAAFAGSLTSDQLLYYLGRYFADTRLVKKQVERPAFAKVLELIKTHRVLFILGFRFTYGVRTISPIAIGIAGVPAGLYTVLNVSAAIVWAALITGIGYLFGQLIERYAGRLHGIETKVVIALAIGLAVVAAGHLGRRWFMRRQASLGTTGSIDKSG</sequence>
<comment type="caution">
    <text evidence="3">The sequence shown here is derived from an EMBL/GenBank/DDBJ whole genome shotgun (WGS) entry which is preliminary data.</text>
</comment>
<keyword evidence="1" id="KW-1133">Transmembrane helix</keyword>